<evidence type="ECO:0000256" key="10">
    <source>
        <dbReference type="ARBA" id="ARBA00023002"/>
    </source>
</evidence>
<feature type="domain" description="Fumarate reductase/succinate dehydrogenase flavoprotein-like C-terminal" evidence="21">
    <location>
        <begin position="454"/>
        <end position="584"/>
    </location>
</feature>
<feature type="active site" description="Proton acceptor" evidence="14">
    <location>
        <position position="286"/>
    </location>
</feature>
<keyword evidence="8 16" id="KW-0274">FAD</keyword>
<dbReference type="FunFam" id="3.50.50.60:FF:000016">
    <property type="entry name" value="Succinate dehydrogenase flavoprotein subunit"/>
    <property type="match status" value="1"/>
</dbReference>
<dbReference type="FunFam" id="1.20.58.100:FF:000001">
    <property type="entry name" value="Succinate dehydrogenase flavoprotein subunit (SdhA)"/>
    <property type="match status" value="1"/>
</dbReference>
<dbReference type="NCBIfam" id="TIGR01812">
    <property type="entry name" value="sdhA_frdA_Gneg"/>
    <property type="match status" value="1"/>
</dbReference>
<dbReference type="Gene3D" id="1.20.58.100">
    <property type="entry name" value="Fumarate reductase/succinate dehydrogenase flavoprotein-like, C-terminal domain"/>
    <property type="match status" value="1"/>
</dbReference>
<comment type="catalytic activity">
    <reaction evidence="12 18">
        <text>a quinone + succinate = fumarate + a quinol</text>
        <dbReference type="Rhea" id="RHEA:40523"/>
        <dbReference type="ChEBI" id="CHEBI:24646"/>
        <dbReference type="ChEBI" id="CHEBI:29806"/>
        <dbReference type="ChEBI" id="CHEBI:30031"/>
        <dbReference type="ChEBI" id="CHEBI:132124"/>
        <dbReference type="EC" id="1.3.5.1"/>
    </reaction>
</comment>
<evidence type="ECO:0000313" key="23">
    <source>
        <dbReference type="Proteomes" id="UP000661025"/>
    </source>
</evidence>
<comment type="caution">
    <text evidence="22">The sequence shown here is derived from an EMBL/GenBank/DDBJ whole genome shotgun (WGS) entry which is preliminary data.</text>
</comment>
<dbReference type="InterPro" id="IPR003953">
    <property type="entry name" value="FAD-dep_OxRdtase_2_FAD-bd"/>
</dbReference>
<evidence type="ECO:0000256" key="13">
    <source>
        <dbReference type="NCBIfam" id="TIGR01816"/>
    </source>
</evidence>
<evidence type="ECO:0000256" key="7">
    <source>
        <dbReference type="ARBA" id="ARBA00022630"/>
    </source>
</evidence>
<evidence type="ECO:0000256" key="8">
    <source>
        <dbReference type="ARBA" id="ARBA00022827"/>
    </source>
</evidence>
<evidence type="ECO:0000259" key="21">
    <source>
        <dbReference type="Pfam" id="PF02910"/>
    </source>
</evidence>
<organism evidence="22 23">
    <name type="scientific">Streptomyces caniscabiei</name>
    <dbReference type="NCBI Taxonomy" id="2746961"/>
    <lineage>
        <taxon>Bacteria</taxon>
        <taxon>Bacillati</taxon>
        <taxon>Actinomycetota</taxon>
        <taxon>Actinomycetes</taxon>
        <taxon>Kitasatosporales</taxon>
        <taxon>Streptomycetaceae</taxon>
        <taxon>Streptomyces</taxon>
    </lineage>
</organism>
<feature type="modified residue" description="Tele-8alpha-FAD histidine" evidence="17">
    <location>
        <position position="42"/>
    </location>
</feature>
<evidence type="ECO:0000256" key="16">
    <source>
        <dbReference type="PIRSR" id="PIRSR611281-3"/>
    </source>
</evidence>
<evidence type="ECO:0000259" key="20">
    <source>
        <dbReference type="Pfam" id="PF00890"/>
    </source>
</evidence>
<dbReference type="Pfam" id="PF00890">
    <property type="entry name" value="FAD_binding_2"/>
    <property type="match status" value="1"/>
</dbReference>
<keyword evidence="11 18" id="KW-0472">Membrane</keyword>
<dbReference type="InterPro" id="IPR037099">
    <property type="entry name" value="Fum_R/Succ_DH_flav-like_C_sf"/>
</dbReference>
<reference evidence="22" key="1">
    <citation type="submission" date="2020-09" db="EMBL/GenBank/DDBJ databases">
        <title>Streptomyces canutascabiei sp. nov., which causes potato common scab and is distributed across the world.</title>
        <authorList>
            <person name="Nguyen H.P."/>
            <person name="Weisberg A.J."/>
            <person name="Chang J.H."/>
            <person name="Clarke C.R."/>
        </authorList>
    </citation>
    <scope>NUCLEOTIDE SEQUENCE</scope>
    <source>
        <strain evidence="22">ID-01-6.2a</strain>
    </source>
</reference>
<keyword evidence="6 18" id="KW-0813">Transport</keyword>
<feature type="coiled-coil region" evidence="19">
    <location>
        <begin position="467"/>
        <end position="494"/>
    </location>
</feature>
<dbReference type="FunFam" id="4.10.80.40:FF:000005">
    <property type="entry name" value="Succinate dehydrogenase flavoprotein subunit"/>
    <property type="match status" value="1"/>
</dbReference>
<dbReference type="SUPFAM" id="SSF46977">
    <property type="entry name" value="Succinate dehydrogenase/fumarate reductase flavoprotein C-terminal domain"/>
    <property type="match status" value="1"/>
</dbReference>
<accession>A0A927KZ24</accession>
<evidence type="ECO:0000256" key="6">
    <source>
        <dbReference type="ARBA" id="ARBA00022448"/>
    </source>
</evidence>
<feature type="binding site" evidence="15">
    <location>
        <position position="254"/>
    </location>
    <ligand>
        <name>substrate</name>
    </ligand>
</feature>
<dbReference type="GO" id="GO:0033765">
    <property type="term" value="F:steroid dehydrogenase activity, acting on the CH-CH group of donors"/>
    <property type="evidence" value="ECO:0007669"/>
    <property type="project" value="UniProtKB-ARBA"/>
</dbReference>
<dbReference type="AlphaFoldDB" id="A0A927KZ24"/>
<keyword evidence="9 18" id="KW-0249">Electron transport</keyword>
<dbReference type="Gene3D" id="3.50.50.60">
    <property type="entry name" value="FAD/NAD(P)-binding domain"/>
    <property type="match status" value="1"/>
</dbReference>
<dbReference type="EMBL" id="JACYXT010000002">
    <property type="protein sequence ID" value="MBD9723035.1"/>
    <property type="molecule type" value="Genomic_DNA"/>
</dbReference>
<dbReference type="GO" id="GO:0050660">
    <property type="term" value="F:flavin adenine dinucleotide binding"/>
    <property type="evidence" value="ECO:0007669"/>
    <property type="project" value="UniProtKB-UniRule"/>
</dbReference>
<comment type="cofactor">
    <cofactor evidence="16">
        <name>FAD</name>
        <dbReference type="ChEBI" id="CHEBI:57692"/>
    </cofactor>
    <text evidence="16">Flavinylated by SdhE, about 5% flavinylation occurs in the absence of SdhE.</text>
</comment>
<dbReference type="PANTHER" id="PTHR11632">
    <property type="entry name" value="SUCCINATE DEHYDROGENASE 2 FLAVOPROTEIN SUBUNIT"/>
    <property type="match status" value="1"/>
</dbReference>
<dbReference type="InterPro" id="IPR027477">
    <property type="entry name" value="Succ_DH/fumarate_Rdtase_cat_sf"/>
</dbReference>
<dbReference type="PIRSF" id="PIRSF000171">
    <property type="entry name" value="SDHA_APRA_LASPO"/>
    <property type="match status" value="1"/>
</dbReference>
<dbReference type="FunFam" id="3.90.700.10:FF:000001">
    <property type="entry name" value="Mitochondrial succinate dehydrogenase flavoprotein subunit"/>
    <property type="match status" value="1"/>
</dbReference>
<dbReference type="InterPro" id="IPR030664">
    <property type="entry name" value="SdhA/FrdA/AprA"/>
</dbReference>
<feature type="binding site" evidence="16">
    <location>
        <begin position="12"/>
        <end position="17"/>
    </location>
    <ligand>
        <name>FAD</name>
        <dbReference type="ChEBI" id="CHEBI:57692"/>
    </ligand>
</feature>
<feature type="binding site" evidence="16">
    <location>
        <begin position="399"/>
        <end position="400"/>
    </location>
    <ligand>
        <name>FAD</name>
        <dbReference type="ChEBI" id="CHEBI:57692"/>
    </ligand>
</feature>
<dbReference type="InterPro" id="IPR003952">
    <property type="entry name" value="FRD_SDH_FAD_BS"/>
</dbReference>
<comment type="subcellular location">
    <subcellularLocation>
        <location evidence="1">Membrane</location>
        <topology evidence="1">Peripheral membrane protein</topology>
    </subcellularLocation>
</comment>
<dbReference type="InterPro" id="IPR036188">
    <property type="entry name" value="FAD/NAD-bd_sf"/>
</dbReference>
<dbReference type="RefSeq" id="WP_086797071.1">
    <property type="nucleotide sequence ID" value="NZ_CP119182.1"/>
</dbReference>
<dbReference type="GO" id="GO:0009055">
    <property type="term" value="F:electron transfer activity"/>
    <property type="evidence" value="ECO:0007669"/>
    <property type="project" value="TreeGrafter"/>
</dbReference>
<dbReference type="EC" id="1.3.5.1" evidence="4 18"/>
<feature type="binding site" evidence="15">
    <location>
        <position position="353"/>
    </location>
    <ligand>
        <name>substrate</name>
    </ligand>
</feature>
<evidence type="ECO:0000313" key="22">
    <source>
        <dbReference type="EMBL" id="MBD9723035.1"/>
    </source>
</evidence>
<dbReference type="GO" id="GO:0005886">
    <property type="term" value="C:plasma membrane"/>
    <property type="evidence" value="ECO:0007669"/>
    <property type="project" value="TreeGrafter"/>
</dbReference>
<dbReference type="SUPFAM" id="SSF51905">
    <property type="entry name" value="FAD/NAD(P)-binding domain"/>
    <property type="match status" value="1"/>
</dbReference>
<dbReference type="PROSITE" id="PS00504">
    <property type="entry name" value="FRD_SDH_FAD_BINDING"/>
    <property type="match status" value="1"/>
</dbReference>
<dbReference type="GO" id="GO:0006099">
    <property type="term" value="P:tricarboxylic acid cycle"/>
    <property type="evidence" value="ECO:0007669"/>
    <property type="project" value="UniProtKB-UniRule"/>
</dbReference>
<dbReference type="PANTHER" id="PTHR11632:SF51">
    <property type="entry name" value="SUCCINATE DEHYDROGENASE [UBIQUINONE] FLAVOPROTEIN SUBUNIT, MITOCHONDRIAL"/>
    <property type="match status" value="1"/>
</dbReference>
<dbReference type="InterPro" id="IPR014006">
    <property type="entry name" value="Succ_Dhase_FrdA_Gneg"/>
</dbReference>
<keyword evidence="10 18" id="KW-0560">Oxidoreductase</keyword>
<dbReference type="GO" id="GO:0009061">
    <property type="term" value="P:anaerobic respiration"/>
    <property type="evidence" value="ECO:0007669"/>
    <property type="project" value="TreeGrafter"/>
</dbReference>
<gene>
    <name evidence="22" type="ORF">IHE70_07195</name>
</gene>
<evidence type="ECO:0000256" key="9">
    <source>
        <dbReference type="ARBA" id="ARBA00022982"/>
    </source>
</evidence>
<keyword evidence="7 16" id="KW-0285">Flavoprotein</keyword>
<evidence type="ECO:0000256" key="18">
    <source>
        <dbReference type="RuleBase" id="RU362051"/>
    </source>
</evidence>
<evidence type="ECO:0000256" key="5">
    <source>
        <dbReference type="ARBA" id="ARBA00019965"/>
    </source>
</evidence>
<evidence type="ECO:0000256" key="11">
    <source>
        <dbReference type="ARBA" id="ARBA00023136"/>
    </source>
</evidence>
<dbReference type="GeneID" id="79931104"/>
<name>A0A927KZ24_9ACTN</name>
<dbReference type="NCBIfam" id="TIGR01816">
    <property type="entry name" value="sdhA_forward"/>
    <property type="match status" value="1"/>
</dbReference>
<comment type="similarity">
    <text evidence="3 18">Belongs to the FAD-dependent oxidoreductase 2 family. FRD/SDH subfamily.</text>
</comment>
<evidence type="ECO:0000256" key="12">
    <source>
        <dbReference type="ARBA" id="ARBA00049220"/>
    </source>
</evidence>
<feature type="binding site" evidence="16">
    <location>
        <position position="383"/>
    </location>
    <ligand>
        <name>FAD</name>
        <dbReference type="ChEBI" id="CHEBI:57692"/>
    </ligand>
</feature>
<evidence type="ECO:0000256" key="14">
    <source>
        <dbReference type="PIRSR" id="PIRSR000171-1"/>
    </source>
</evidence>
<feature type="binding site" evidence="15">
    <location>
        <position position="394"/>
    </location>
    <ligand>
        <name>substrate</name>
    </ligand>
</feature>
<evidence type="ECO:0000256" key="17">
    <source>
        <dbReference type="PIRSR" id="PIRSR611281-4"/>
    </source>
</evidence>
<evidence type="ECO:0000256" key="1">
    <source>
        <dbReference type="ARBA" id="ARBA00004170"/>
    </source>
</evidence>
<dbReference type="Gene3D" id="3.90.700.10">
    <property type="entry name" value="Succinate dehydrogenase/fumarate reductase flavoprotein, catalytic domain"/>
    <property type="match status" value="1"/>
</dbReference>
<dbReference type="GO" id="GO:0022900">
    <property type="term" value="P:electron transport chain"/>
    <property type="evidence" value="ECO:0007669"/>
    <property type="project" value="UniProtKB-UniRule"/>
</dbReference>
<sequence>MKIHKYDTVIVGAGGAGMRAAIESTQRSRTAVLTKLYPTRSHTGAAQGGMAAALANVEEDNWEWHTFDTVKGGDYLVDQDAAEILAKEAIDSVLDLEKMGLPFNRTPNGTIDQRRFGGHSRNHGEAPVRRSCYAADRTGHMILQTLYQNCVKHGVEFFNEFYVLDQLITEVDGVKKSAGVVAYELATGEIHIFQAKAVIYASGGCGKFFKVTSNAHTLTGDGQAAVYRRGLPLEDMEFFQFHPTGIWRMGILLTEGARGEGGILRNKDGERFMEKYAPVMKDLASRDVVSRSIYTEIREGRGCGPEGDHVYLDLTHLPPEQLDAKLPDITEFARTYLGIEPYTDPIPIQPTAHYAMGGIPTNVEGEVLSDNTTVVPGLYAAGEVACVSVHGANRLGTNSLLDINVFGRRAGIAAAEYSQKADFVELPENPESLVVEQIERLRSSTGNERVAELRRELQETMDANVMVFRTEQTIKTAVEKIAELRERYKNVAIQDKGKRFNTDLLEAVELGNLLDLAEVMAVSALARKESRGGHYREDYPNRDDVNFMRHTMAYREVGDDGSETVRLDYKPVVQTRYQPMERKY</sequence>
<keyword evidence="19" id="KW-0175">Coiled coil</keyword>
<evidence type="ECO:0000256" key="3">
    <source>
        <dbReference type="ARBA" id="ARBA00008040"/>
    </source>
</evidence>
<feature type="binding site" evidence="15">
    <location>
        <position position="242"/>
    </location>
    <ligand>
        <name>substrate</name>
    </ligand>
</feature>
<evidence type="ECO:0000256" key="19">
    <source>
        <dbReference type="SAM" id="Coils"/>
    </source>
</evidence>
<dbReference type="InterPro" id="IPR015939">
    <property type="entry name" value="Fum_Rdtase/Succ_DH_flav-like_C"/>
</dbReference>
<evidence type="ECO:0000256" key="4">
    <source>
        <dbReference type="ARBA" id="ARBA00012792"/>
    </source>
</evidence>
<dbReference type="PRINTS" id="PR00368">
    <property type="entry name" value="FADPNR"/>
</dbReference>
<evidence type="ECO:0000256" key="2">
    <source>
        <dbReference type="ARBA" id="ARBA00004894"/>
    </source>
</evidence>
<feature type="domain" description="FAD-dependent oxidoreductase 2 FAD-binding" evidence="20">
    <location>
        <begin position="7"/>
        <end position="400"/>
    </location>
</feature>
<dbReference type="PRINTS" id="PR00411">
    <property type="entry name" value="PNDRDTASEI"/>
</dbReference>
<keyword evidence="18" id="KW-0816">Tricarboxylic acid cycle</keyword>
<feature type="binding site" evidence="16">
    <location>
        <begin position="34"/>
        <end position="49"/>
    </location>
    <ligand>
        <name>FAD</name>
        <dbReference type="ChEBI" id="CHEBI:57692"/>
    </ligand>
</feature>
<protein>
    <recommendedName>
        <fullName evidence="5 13">Succinate dehydrogenase flavoprotein subunit</fullName>
        <ecNumber evidence="4 18">1.3.5.1</ecNumber>
    </recommendedName>
</protein>
<dbReference type="Proteomes" id="UP000661025">
    <property type="component" value="Unassembled WGS sequence"/>
</dbReference>
<dbReference type="InterPro" id="IPR011281">
    <property type="entry name" value="Succ_DH_flav_su_fwd"/>
</dbReference>
<evidence type="ECO:0000256" key="15">
    <source>
        <dbReference type="PIRSR" id="PIRSR611281-2"/>
    </source>
</evidence>
<dbReference type="Gene3D" id="4.10.80.40">
    <property type="entry name" value="succinate dehydrogenase protein domain"/>
    <property type="match status" value="1"/>
</dbReference>
<dbReference type="SUPFAM" id="SSF56425">
    <property type="entry name" value="Succinate dehydrogenase/fumarate reductase flavoprotein, catalytic domain"/>
    <property type="match status" value="1"/>
</dbReference>
<dbReference type="GO" id="GO:0008177">
    <property type="term" value="F:succinate dehydrogenase (quinone) activity"/>
    <property type="evidence" value="ECO:0007669"/>
    <property type="project" value="UniProtKB-EC"/>
</dbReference>
<comment type="pathway">
    <text evidence="2 18">Carbohydrate metabolism; tricarboxylic acid cycle; fumarate from succinate (bacterial route): step 1/1.</text>
</comment>
<dbReference type="Pfam" id="PF02910">
    <property type="entry name" value="Succ_DH_flav_C"/>
    <property type="match status" value="1"/>
</dbReference>
<proteinExistence type="inferred from homology"/>
<feature type="binding site" evidence="16">
    <location>
        <position position="221"/>
    </location>
    <ligand>
        <name>FAD</name>
        <dbReference type="ChEBI" id="CHEBI:57692"/>
    </ligand>
</feature>